<dbReference type="Proteomes" id="UP000325313">
    <property type="component" value="Unassembled WGS sequence"/>
</dbReference>
<protein>
    <submittedName>
        <fullName evidence="3">Uncharacterized protein</fullName>
    </submittedName>
</protein>
<keyword evidence="4" id="KW-1185">Reference proteome</keyword>
<comment type="caution">
    <text evidence="3">The sequence shown here is derived from an EMBL/GenBank/DDBJ whole genome shotgun (WGS) entry which is preliminary data.</text>
</comment>
<dbReference type="AlphaFoldDB" id="A0A5B0RQH1"/>
<accession>A0A5B0RQH1</accession>
<evidence type="ECO:0000313" key="3">
    <source>
        <dbReference type="EMBL" id="KAA1128050.1"/>
    </source>
</evidence>
<name>A0A5B0RQH1_PUCGR</name>
<dbReference type="EMBL" id="VDEP01000145">
    <property type="protein sequence ID" value="KAA1128050.1"/>
    <property type="molecule type" value="Genomic_DNA"/>
</dbReference>
<evidence type="ECO:0000313" key="5">
    <source>
        <dbReference type="Proteomes" id="UP000325313"/>
    </source>
</evidence>
<sequence length="101" mass="11220">MHFSIGTTTYRTLEQKHGPWQALAVRIYMYRLACKLVGATRPESDSFTPLMDQGRAQAQKAQIPSGPNPARIAIQQGWGREGNVLPGPEARTQLSEPTRQT</sequence>
<dbReference type="EMBL" id="VSWC01000106">
    <property type="protein sequence ID" value="KAA1085310.1"/>
    <property type="molecule type" value="Genomic_DNA"/>
</dbReference>
<evidence type="ECO:0000313" key="2">
    <source>
        <dbReference type="EMBL" id="KAA1085310.1"/>
    </source>
</evidence>
<dbReference type="Proteomes" id="UP000324748">
    <property type="component" value="Unassembled WGS sequence"/>
</dbReference>
<evidence type="ECO:0000256" key="1">
    <source>
        <dbReference type="SAM" id="MobiDB-lite"/>
    </source>
</evidence>
<feature type="compositionally biased region" description="Polar residues" evidence="1">
    <location>
        <begin position="92"/>
        <end position="101"/>
    </location>
</feature>
<feature type="region of interest" description="Disordered" evidence="1">
    <location>
        <begin position="47"/>
        <end position="101"/>
    </location>
</feature>
<gene>
    <name evidence="2" type="ORF">PGT21_002707</name>
    <name evidence="3" type="ORF">PGTUg99_016342</name>
</gene>
<proteinExistence type="predicted"/>
<evidence type="ECO:0000313" key="4">
    <source>
        <dbReference type="Proteomes" id="UP000324748"/>
    </source>
</evidence>
<organism evidence="3 5">
    <name type="scientific">Puccinia graminis f. sp. tritici</name>
    <dbReference type="NCBI Taxonomy" id="56615"/>
    <lineage>
        <taxon>Eukaryota</taxon>
        <taxon>Fungi</taxon>
        <taxon>Dikarya</taxon>
        <taxon>Basidiomycota</taxon>
        <taxon>Pucciniomycotina</taxon>
        <taxon>Pucciniomycetes</taxon>
        <taxon>Pucciniales</taxon>
        <taxon>Pucciniaceae</taxon>
        <taxon>Puccinia</taxon>
    </lineage>
</organism>
<reference evidence="4 5" key="1">
    <citation type="submission" date="2019-05" db="EMBL/GenBank/DDBJ databases">
        <title>Emergence of the Ug99 lineage of the wheat stem rust pathogen through somatic hybridization.</title>
        <authorList>
            <person name="Li F."/>
            <person name="Upadhyaya N.M."/>
            <person name="Sperschneider J."/>
            <person name="Matny O."/>
            <person name="Nguyen-Phuc H."/>
            <person name="Mago R."/>
            <person name="Raley C."/>
            <person name="Miller M.E."/>
            <person name="Silverstein K.A.T."/>
            <person name="Henningsen E."/>
            <person name="Hirsch C.D."/>
            <person name="Visser B."/>
            <person name="Pretorius Z.A."/>
            <person name="Steffenson B.J."/>
            <person name="Schwessinger B."/>
            <person name="Dodds P.N."/>
            <person name="Figueroa M."/>
        </authorList>
    </citation>
    <scope>NUCLEOTIDE SEQUENCE [LARGE SCALE GENOMIC DNA]</scope>
    <source>
        <strain evidence="2">21-0</strain>
        <strain evidence="3 5">Ug99</strain>
    </source>
</reference>